<protein>
    <submittedName>
        <fullName evidence="2">Uncharacterized protein</fullName>
    </submittedName>
</protein>
<feature type="region of interest" description="Disordered" evidence="1">
    <location>
        <begin position="29"/>
        <end position="49"/>
    </location>
</feature>
<dbReference type="EMBL" id="CACSHJ010000089">
    <property type="protein sequence ID" value="CAA0384079.1"/>
    <property type="molecule type" value="Genomic_DNA"/>
</dbReference>
<name>A0A5S9XID0_ARATH</name>
<dbReference type="Proteomes" id="UP000434276">
    <property type="component" value="Unassembled WGS sequence"/>
</dbReference>
<evidence type="ECO:0000256" key="1">
    <source>
        <dbReference type="SAM" id="MobiDB-lite"/>
    </source>
</evidence>
<dbReference type="AlphaFoldDB" id="A0A5S9XID0"/>
<feature type="compositionally biased region" description="Pro residues" evidence="1">
    <location>
        <begin position="32"/>
        <end position="49"/>
    </location>
</feature>
<reference evidence="2 3" key="1">
    <citation type="submission" date="2019-12" db="EMBL/GenBank/DDBJ databases">
        <authorList>
            <person name="Jiao W.-B."/>
            <person name="Schneeberger K."/>
        </authorList>
    </citation>
    <scope>NUCLEOTIDE SEQUENCE [LARGE SCALE GENOMIC DNA]</scope>
    <source>
        <strain evidence="3">cv. C24</strain>
    </source>
</reference>
<accession>A0A5S9XID0</accession>
<proteinExistence type="predicted"/>
<organism evidence="2 3">
    <name type="scientific">Arabidopsis thaliana</name>
    <name type="common">Mouse-ear cress</name>
    <dbReference type="NCBI Taxonomy" id="3702"/>
    <lineage>
        <taxon>Eukaryota</taxon>
        <taxon>Viridiplantae</taxon>
        <taxon>Streptophyta</taxon>
        <taxon>Embryophyta</taxon>
        <taxon>Tracheophyta</taxon>
        <taxon>Spermatophyta</taxon>
        <taxon>Magnoliopsida</taxon>
        <taxon>eudicotyledons</taxon>
        <taxon>Gunneridae</taxon>
        <taxon>Pentapetalae</taxon>
        <taxon>rosids</taxon>
        <taxon>malvids</taxon>
        <taxon>Brassicales</taxon>
        <taxon>Brassicaceae</taxon>
        <taxon>Camelineae</taxon>
        <taxon>Arabidopsis</taxon>
    </lineage>
</organism>
<evidence type="ECO:0000313" key="2">
    <source>
        <dbReference type="EMBL" id="CAA0384079.1"/>
    </source>
</evidence>
<dbReference type="OrthoDB" id="1113736at2759"/>
<sequence>MVLCVGSPLQVLFSTDLQMQPSDLLEVIHQQPPEPPVPPDPPDPPPPPLYRQASTVNSSTFLLRPCFRFIGIGSVSSFTYVYRVETIVSSSDILIVFLRSITAVCRSNTEFVSGPYDYAFQLLFSFPHFARDSLSSFVILDTSLTRIYLWECESLMVTLVFVHLKDLVICLDCFRLGLCCHSYSFMERFVLSFSPLWERYLVAGMKFSFGGDRLAISSHGGMGWSFNTSSEILLLDGYIFSEKDRCFQDLQRHLVTKMPSLRRRCSVYALVAYGLALKKAFLNACFASLKQFIFPKFPLVSGMDDQDLSVLQGFTSRLIVPSAFVVEFVTFGVTMDAVKQEVVKIVLRL</sequence>
<gene>
    <name evidence="2" type="ORF">C24_LOCUS14273</name>
</gene>
<evidence type="ECO:0000313" key="3">
    <source>
        <dbReference type="Proteomes" id="UP000434276"/>
    </source>
</evidence>
<dbReference type="ExpressionAtlas" id="A0A5S9XID0">
    <property type="expression patterns" value="baseline and differential"/>
</dbReference>